<proteinExistence type="predicted"/>
<reference evidence="2 3" key="1">
    <citation type="submission" date="2023-07" db="EMBL/GenBank/DDBJ databases">
        <title>Sorghum-associated microbial communities from plants grown in Nebraska, USA.</title>
        <authorList>
            <person name="Schachtman D."/>
        </authorList>
    </citation>
    <scope>NUCLEOTIDE SEQUENCE [LARGE SCALE GENOMIC DNA]</scope>
    <source>
        <strain evidence="2 3">BE310</strain>
    </source>
</reference>
<dbReference type="Gene3D" id="1.25.40.10">
    <property type="entry name" value="Tetratricopeptide repeat domain"/>
    <property type="match status" value="1"/>
</dbReference>
<feature type="compositionally biased region" description="Polar residues" evidence="1">
    <location>
        <begin position="1"/>
        <end position="13"/>
    </location>
</feature>
<name>A0ABU1Z597_9BURK</name>
<dbReference type="RefSeq" id="WP_056877411.1">
    <property type="nucleotide sequence ID" value="NZ_JAVDXQ010000001.1"/>
</dbReference>
<accession>A0ABU1Z597</accession>
<dbReference type="EMBL" id="JAVDXQ010000001">
    <property type="protein sequence ID" value="MDR7295613.1"/>
    <property type="molecule type" value="Genomic_DNA"/>
</dbReference>
<dbReference type="SUPFAM" id="SSF48452">
    <property type="entry name" value="TPR-like"/>
    <property type="match status" value="1"/>
</dbReference>
<sequence>MRAQSQSAKTTQRTPREGHRPVAVPSNDPKMLLARARNAAFAEATKGNLGGGLGLLYDALQDEPMSHDLLSDMAALLLAAGKLEHAAAYAERALQVTPLHGPSLYTLAFSLSGRGEVDRAIGVLTELQHGLGRDSLQAEAPELVPVAMIELQRLNRVRNG</sequence>
<organism evidence="2 3">
    <name type="scientific">Pelomonas aquatica</name>
    <dbReference type="NCBI Taxonomy" id="431058"/>
    <lineage>
        <taxon>Bacteria</taxon>
        <taxon>Pseudomonadati</taxon>
        <taxon>Pseudomonadota</taxon>
        <taxon>Betaproteobacteria</taxon>
        <taxon>Burkholderiales</taxon>
        <taxon>Sphaerotilaceae</taxon>
        <taxon>Roseateles</taxon>
    </lineage>
</organism>
<evidence type="ECO:0000313" key="2">
    <source>
        <dbReference type="EMBL" id="MDR7295613.1"/>
    </source>
</evidence>
<evidence type="ECO:0000313" key="3">
    <source>
        <dbReference type="Proteomes" id="UP001180536"/>
    </source>
</evidence>
<evidence type="ECO:0000256" key="1">
    <source>
        <dbReference type="SAM" id="MobiDB-lite"/>
    </source>
</evidence>
<gene>
    <name evidence="2" type="ORF">J2X16_000934</name>
</gene>
<dbReference type="Proteomes" id="UP001180536">
    <property type="component" value="Unassembled WGS sequence"/>
</dbReference>
<keyword evidence="3" id="KW-1185">Reference proteome</keyword>
<protein>
    <submittedName>
        <fullName evidence="2">Tetratricopeptide (TPR) repeat protein</fullName>
    </submittedName>
</protein>
<comment type="caution">
    <text evidence="2">The sequence shown here is derived from an EMBL/GenBank/DDBJ whole genome shotgun (WGS) entry which is preliminary data.</text>
</comment>
<feature type="region of interest" description="Disordered" evidence="1">
    <location>
        <begin position="1"/>
        <end position="26"/>
    </location>
</feature>
<dbReference type="InterPro" id="IPR011990">
    <property type="entry name" value="TPR-like_helical_dom_sf"/>
</dbReference>